<sequence length="236" mass="28038">MTTQEHLIESMLQFTQKFNCGSSIITLLPSFFYFYYFWRLSETYIIAYMNPIQRPRRLHRVPKGQWWKFWLKIILTSMLVWSGSQCWSDGLVPLLKTYTLPIITMINNCLKPQFKMNQTSLQSLECICKLIVCYSVIALVRWCYIYVDNNYQYTRRRLRIRRIYNWGTTLIPGRGTSELGEDGYLLMQTILPTEPQENQELVENNNPKKLKLTQSCQLSTKYTSNIPKLIVRRKSV</sequence>
<dbReference type="AlphaFoldDB" id="A0AAV0WSY0"/>
<feature type="transmembrane region" description="Helical" evidence="1">
    <location>
        <begin position="20"/>
        <end position="38"/>
    </location>
</feature>
<evidence type="ECO:0000256" key="1">
    <source>
        <dbReference type="SAM" id="Phobius"/>
    </source>
</evidence>
<evidence type="ECO:0000313" key="2">
    <source>
        <dbReference type="EMBL" id="CAI6358677.1"/>
    </source>
</evidence>
<dbReference type="EMBL" id="CARXXK010000002">
    <property type="protein sequence ID" value="CAI6358677.1"/>
    <property type="molecule type" value="Genomic_DNA"/>
</dbReference>
<keyword evidence="1" id="KW-0472">Membrane</keyword>
<reference evidence="2 3" key="1">
    <citation type="submission" date="2023-01" db="EMBL/GenBank/DDBJ databases">
        <authorList>
            <person name="Whitehead M."/>
        </authorList>
    </citation>
    <scope>NUCLEOTIDE SEQUENCE [LARGE SCALE GENOMIC DNA]</scope>
</reference>
<evidence type="ECO:0000313" key="3">
    <source>
        <dbReference type="Proteomes" id="UP001160148"/>
    </source>
</evidence>
<accession>A0AAV0WSY0</accession>
<keyword evidence="1" id="KW-1133">Transmembrane helix</keyword>
<keyword evidence="1" id="KW-0812">Transmembrane</keyword>
<protein>
    <submittedName>
        <fullName evidence="2">Uncharacterized protein</fullName>
    </submittedName>
</protein>
<organism evidence="2 3">
    <name type="scientific">Macrosiphum euphorbiae</name>
    <name type="common">potato aphid</name>
    <dbReference type="NCBI Taxonomy" id="13131"/>
    <lineage>
        <taxon>Eukaryota</taxon>
        <taxon>Metazoa</taxon>
        <taxon>Ecdysozoa</taxon>
        <taxon>Arthropoda</taxon>
        <taxon>Hexapoda</taxon>
        <taxon>Insecta</taxon>
        <taxon>Pterygota</taxon>
        <taxon>Neoptera</taxon>
        <taxon>Paraneoptera</taxon>
        <taxon>Hemiptera</taxon>
        <taxon>Sternorrhyncha</taxon>
        <taxon>Aphidomorpha</taxon>
        <taxon>Aphidoidea</taxon>
        <taxon>Aphididae</taxon>
        <taxon>Macrosiphini</taxon>
        <taxon>Macrosiphum</taxon>
    </lineage>
</organism>
<comment type="caution">
    <text evidence="2">The sequence shown here is derived from an EMBL/GenBank/DDBJ whole genome shotgun (WGS) entry which is preliminary data.</text>
</comment>
<proteinExistence type="predicted"/>
<dbReference type="Proteomes" id="UP001160148">
    <property type="component" value="Unassembled WGS sequence"/>
</dbReference>
<gene>
    <name evidence="2" type="ORF">MEUPH1_LOCUS14170</name>
</gene>
<name>A0AAV0WSY0_9HEMI</name>
<keyword evidence="3" id="KW-1185">Reference proteome</keyword>